<dbReference type="AlphaFoldDB" id="A0A380TF55"/>
<dbReference type="EMBL" id="UIDG01000235">
    <property type="protein sequence ID" value="SUS06667.1"/>
    <property type="molecule type" value="Genomic_DNA"/>
</dbReference>
<dbReference type="InterPro" id="IPR002586">
    <property type="entry name" value="CobQ/CobB/MinD/ParA_Nub-bd_dom"/>
</dbReference>
<protein>
    <submittedName>
        <fullName evidence="2">Chromosome partitioning protein</fullName>
    </submittedName>
</protein>
<dbReference type="InterPro" id="IPR027417">
    <property type="entry name" value="P-loop_NTPase"/>
</dbReference>
<name>A0A380TF55_9ZZZZ</name>
<sequence>MIVVVGGIKGGSGKTTVATNLAVIRAAEGRDVLLIDADDQETASDFTILRNERQTDAPRYTSIKLTGAAVRTETLRLGEKYEDIIIDTGGRDTTSQRAALTVADMLLVPFVPRSFDVWTLEKVGALVSEMRAANPSLRAHAFLNRTDPRGQDNDDAAEVLKDTDALAFLDAPLGSRKAFGNAAAQGLAVTELKPQDPKASEEVMLLYRYVFDTSKISRLKAVGA</sequence>
<organism evidence="2">
    <name type="scientific">metagenome</name>
    <dbReference type="NCBI Taxonomy" id="256318"/>
    <lineage>
        <taxon>unclassified sequences</taxon>
        <taxon>metagenomes</taxon>
    </lineage>
</organism>
<proteinExistence type="predicted"/>
<dbReference type="SUPFAM" id="SSF52540">
    <property type="entry name" value="P-loop containing nucleoside triphosphate hydrolases"/>
    <property type="match status" value="1"/>
</dbReference>
<dbReference type="PANTHER" id="PTHR13696">
    <property type="entry name" value="P-LOOP CONTAINING NUCLEOSIDE TRIPHOSPHATE HYDROLASE"/>
    <property type="match status" value="1"/>
</dbReference>
<gene>
    <name evidence="2" type="ORF">DF3PB_310008</name>
</gene>
<feature type="domain" description="CobQ/CobB/MinD/ParA nucleotide binding" evidence="1">
    <location>
        <begin position="4"/>
        <end position="187"/>
    </location>
</feature>
<dbReference type="Pfam" id="PF01656">
    <property type="entry name" value="CbiA"/>
    <property type="match status" value="1"/>
</dbReference>
<dbReference type="CDD" id="cd02042">
    <property type="entry name" value="ParAB_family"/>
    <property type="match status" value="1"/>
</dbReference>
<dbReference type="InterPro" id="IPR050678">
    <property type="entry name" value="DNA_Partitioning_ATPase"/>
</dbReference>
<dbReference type="PIRSF" id="PIRSF009320">
    <property type="entry name" value="Nuc_binding_HP_1000"/>
    <property type="match status" value="1"/>
</dbReference>
<accession>A0A380TF55</accession>
<dbReference type="PANTHER" id="PTHR13696:SF96">
    <property type="entry name" value="COBQ_COBB_MIND_PARA NUCLEOTIDE BINDING DOMAIN-CONTAINING PROTEIN"/>
    <property type="match status" value="1"/>
</dbReference>
<dbReference type="Gene3D" id="3.40.50.300">
    <property type="entry name" value="P-loop containing nucleotide triphosphate hydrolases"/>
    <property type="match status" value="1"/>
</dbReference>
<reference evidence="2" key="1">
    <citation type="submission" date="2018-07" db="EMBL/GenBank/DDBJ databases">
        <authorList>
            <person name="Quirk P.G."/>
            <person name="Krulwich T.A."/>
        </authorList>
    </citation>
    <scope>NUCLEOTIDE SEQUENCE</scope>
</reference>
<evidence type="ECO:0000313" key="2">
    <source>
        <dbReference type="EMBL" id="SUS06667.1"/>
    </source>
</evidence>
<evidence type="ECO:0000259" key="1">
    <source>
        <dbReference type="Pfam" id="PF01656"/>
    </source>
</evidence>